<dbReference type="SMART" id="SM00079">
    <property type="entry name" value="PBPe"/>
    <property type="match status" value="1"/>
</dbReference>
<evidence type="ECO:0000256" key="3">
    <source>
        <dbReference type="ARBA" id="ARBA00022729"/>
    </source>
</evidence>
<organism evidence="7 8">
    <name type="scientific">Nitratidesulfovibrio liaohensis</name>
    <dbReference type="NCBI Taxonomy" id="2604158"/>
    <lineage>
        <taxon>Bacteria</taxon>
        <taxon>Pseudomonadati</taxon>
        <taxon>Thermodesulfobacteriota</taxon>
        <taxon>Desulfovibrionia</taxon>
        <taxon>Desulfovibrionales</taxon>
        <taxon>Desulfovibrionaceae</taxon>
        <taxon>Nitratidesulfovibrio</taxon>
    </lineage>
</organism>
<dbReference type="PANTHER" id="PTHR35936:SF34">
    <property type="entry name" value="ABC TRANSPORTER EXTRACELLULAR-BINDING PROTEIN YCKB-RELATED"/>
    <property type="match status" value="1"/>
</dbReference>
<keyword evidence="3" id="KW-0732">Signal</keyword>
<sequence length="275" mass="29048">MNIPTQAALLRPGPSPLPRLFSLISLLALLALALTACSSPPSTGLERVKKAGKISFAMSGGYPPFNFYDTTNTLTGFDVDVAAEVAKRLGVTSAPVTTDWSGIIEGLRSGVYDGILGSMAVTEERGKVVDFSTPYYYSGAQLMVRKGAPFATPADLAGKTIGVVTGTTFAEDAKALGAGEVRLYKDDNQTLMELSSGVVDGVITDRVVGVTAMQGGKFDVVALGSPLRSEDIAVAFRKGDDTLRAEVDRILAAMHADGTLTRLSEKWLHSDITKR</sequence>
<dbReference type="PANTHER" id="PTHR35936">
    <property type="entry name" value="MEMBRANE-BOUND LYTIC MUREIN TRANSGLYCOSYLASE F"/>
    <property type="match status" value="1"/>
</dbReference>
<dbReference type="RefSeq" id="WP_309540164.1">
    <property type="nucleotide sequence ID" value="NZ_CP133659.1"/>
</dbReference>
<dbReference type="InterPro" id="IPR001320">
    <property type="entry name" value="Iontro_rcpt_C"/>
</dbReference>
<evidence type="ECO:0000256" key="2">
    <source>
        <dbReference type="ARBA" id="ARBA00010333"/>
    </source>
</evidence>
<dbReference type="EMBL" id="CP133659">
    <property type="protein sequence ID" value="WMW64046.1"/>
    <property type="molecule type" value="Genomic_DNA"/>
</dbReference>
<dbReference type="SMART" id="SM00062">
    <property type="entry name" value="PBPb"/>
    <property type="match status" value="1"/>
</dbReference>
<dbReference type="PROSITE" id="PS01039">
    <property type="entry name" value="SBP_BACTERIAL_3"/>
    <property type="match status" value="1"/>
</dbReference>
<evidence type="ECO:0000256" key="4">
    <source>
        <dbReference type="RuleBase" id="RU003744"/>
    </source>
</evidence>
<feature type="domain" description="Solute-binding protein family 3/N-terminal" evidence="5">
    <location>
        <begin position="53"/>
        <end position="271"/>
    </location>
</feature>
<evidence type="ECO:0000256" key="1">
    <source>
        <dbReference type="ARBA" id="ARBA00004196"/>
    </source>
</evidence>
<comment type="similarity">
    <text evidence="2 4">Belongs to the bacterial solute-binding protein 3 family.</text>
</comment>
<dbReference type="CDD" id="cd13713">
    <property type="entry name" value="PBP2_Cystine_like_1"/>
    <property type="match status" value="1"/>
</dbReference>
<comment type="subcellular location">
    <subcellularLocation>
        <location evidence="1">Cell envelope</location>
    </subcellularLocation>
</comment>
<gene>
    <name evidence="7" type="ORF">KPS_002025</name>
</gene>
<name>A0ABY9QWY9_9BACT</name>
<accession>A0ABY9QWY9</accession>
<evidence type="ECO:0000313" key="8">
    <source>
        <dbReference type="Proteomes" id="UP001180616"/>
    </source>
</evidence>
<feature type="domain" description="Ionotropic glutamate receptor C-terminal" evidence="6">
    <location>
        <begin position="53"/>
        <end position="270"/>
    </location>
</feature>
<dbReference type="InterPro" id="IPR001638">
    <property type="entry name" value="Solute-binding_3/MltF_N"/>
</dbReference>
<dbReference type="Gene3D" id="3.40.190.10">
    <property type="entry name" value="Periplasmic binding protein-like II"/>
    <property type="match status" value="2"/>
</dbReference>
<dbReference type="InterPro" id="IPR018313">
    <property type="entry name" value="SBP_3_CS"/>
</dbReference>
<proteinExistence type="inferred from homology"/>
<reference evidence="7" key="1">
    <citation type="submission" date="2023-09" db="EMBL/GenBank/DDBJ databases">
        <authorList>
            <consortium name="CW5 consortium"/>
            <person name="Lu C.-W."/>
        </authorList>
    </citation>
    <scope>NUCLEOTIDE SEQUENCE</scope>
    <source>
        <strain evidence="7">KPS</strain>
    </source>
</reference>
<dbReference type="SUPFAM" id="SSF53850">
    <property type="entry name" value="Periplasmic binding protein-like II"/>
    <property type="match status" value="1"/>
</dbReference>
<evidence type="ECO:0000313" key="7">
    <source>
        <dbReference type="EMBL" id="WMW64046.1"/>
    </source>
</evidence>
<evidence type="ECO:0000259" key="6">
    <source>
        <dbReference type="SMART" id="SM00079"/>
    </source>
</evidence>
<protein>
    <submittedName>
        <fullName evidence="7">ABC transporter substrate-binding protein</fullName>
    </submittedName>
</protein>
<keyword evidence="8" id="KW-1185">Reference proteome</keyword>
<dbReference type="Proteomes" id="UP001180616">
    <property type="component" value="Chromosome"/>
</dbReference>
<dbReference type="Pfam" id="PF00497">
    <property type="entry name" value="SBP_bac_3"/>
    <property type="match status" value="1"/>
</dbReference>
<evidence type="ECO:0000259" key="5">
    <source>
        <dbReference type="SMART" id="SM00062"/>
    </source>
</evidence>